<dbReference type="GeneID" id="70226085"/>
<feature type="compositionally biased region" description="Basic and acidic residues" evidence="1">
    <location>
        <begin position="206"/>
        <end position="221"/>
    </location>
</feature>
<reference evidence="2" key="1">
    <citation type="journal article" date="2021" name="Nat. Commun.">
        <title>Genetic determinants of endophytism in the Arabidopsis root mycobiome.</title>
        <authorList>
            <person name="Mesny F."/>
            <person name="Miyauchi S."/>
            <person name="Thiergart T."/>
            <person name="Pickel B."/>
            <person name="Atanasova L."/>
            <person name="Karlsson M."/>
            <person name="Huettel B."/>
            <person name="Barry K.W."/>
            <person name="Haridas S."/>
            <person name="Chen C."/>
            <person name="Bauer D."/>
            <person name="Andreopoulos W."/>
            <person name="Pangilinan J."/>
            <person name="LaButti K."/>
            <person name="Riley R."/>
            <person name="Lipzen A."/>
            <person name="Clum A."/>
            <person name="Drula E."/>
            <person name="Henrissat B."/>
            <person name="Kohler A."/>
            <person name="Grigoriev I.V."/>
            <person name="Martin F.M."/>
            <person name="Hacquard S."/>
        </authorList>
    </citation>
    <scope>NUCLEOTIDE SEQUENCE</scope>
    <source>
        <strain evidence="2">MPI-CAGE-AT-0023</strain>
    </source>
</reference>
<dbReference type="AlphaFoldDB" id="A0A9P9G9M9"/>
<keyword evidence="3" id="KW-1185">Reference proteome</keyword>
<comment type="caution">
    <text evidence="2">The sequence shown here is derived from an EMBL/GenBank/DDBJ whole genome shotgun (WGS) entry which is preliminary data.</text>
</comment>
<accession>A0A9P9G9M9</accession>
<gene>
    <name evidence="2" type="ORF">BKA55DRAFT_597870</name>
</gene>
<evidence type="ECO:0000313" key="2">
    <source>
        <dbReference type="EMBL" id="KAH7234891.1"/>
    </source>
</evidence>
<dbReference type="EMBL" id="JAGMUX010000017">
    <property type="protein sequence ID" value="KAH7234891.1"/>
    <property type="molecule type" value="Genomic_DNA"/>
</dbReference>
<protein>
    <submittedName>
        <fullName evidence="2">Uncharacterized protein</fullName>
    </submittedName>
</protein>
<evidence type="ECO:0000313" key="3">
    <source>
        <dbReference type="Proteomes" id="UP000720189"/>
    </source>
</evidence>
<dbReference type="RefSeq" id="XP_046044656.1">
    <property type="nucleotide sequence ID" value="XM_046196131.1"/>
</dbReference>
<sequence>MRSAYGQPTYQNSDFRPLILPQVAFGAGEHFLRGYSSEISRYGVPRDQLLRVIDEINIARTPNPEAQLFQKGANIAGWFLLMNVSVRPGAASIGLIAGQVGVGVATAFGHASMVSKALSKANMELFAPNGLEICIVRTQDLNMELGISSYELRDMPYNMSPADRLNAYRPHIAFVNEILPSRSDMGRQDPLAMAGRALNKRSNQKKAQDAQEKLDKGERKDKGKRRLLKSYDDIEWLVVKLAPPMGAGQW</sequence>
<organism evidence="2 3">
    <name type="scientific">Fusarium redolens</name>
    <dbReference type="NCBI Taxonomy" id="48865"/>
    <lineage>
        <taxon>Eukaryota</taxon>
        <taxon>Fungi</taxon>
        <taxon>Dikarya</taxon>
        <taxon>Ascomycota</taxon>
        <taxon>Pezizomycotina</taxon>
        <taxon>Sordariomycetes</taxon>
        <taxon>Hypocreomycetidae</taxon>
        <taxon>Hypocreales</taxon>
        <taxon>Nectriaceae</taxon>
        <taxon>Fusarium</taxon>
        <taxon>Fusarium redolens species complex</taxon>
    </lineage>
</organism>
<dbReference type="OrthoDB" id="3068835at2759"/>
<proteinExistence type="predicted"/>
<name>A0A9P9G9M9_FUSRE</name>
<feature type="region of interest" description="Disordered" evidence="1">
    <location>
        <begin position="197"/>
        <end position="222"/>
    </location>
</feature>
<evidence type="ECO:0000256" key="1">
    <source>
        <dbReference type="SAM" id="MobiDB-lite"/>
    </source>
</evidence>
<dbReference type="Proteomes" id="UP000720189">
    <property type="component" value="Unassembled WGS sequence"/>
</dbReference>